<dbReference type="GO" id="GO:0030145">
    <property type="term" value="F:manganese ion binding"/>
    <property type="evidence" value="ECO:0007669"/>
    <property type="project" value="InterPro"/>
</dbReference>
<feature type="domain" description="Mre11 DNA-binding" evidence="1">
    <location>
        <begin position="6"/>
        <end position="109"/>
    </location>
</feature>
<name>A0A0C2JLY5_THEKT</name>
<dbReference type="InterPro" id="IPR038487">
    <property type="entry name" value="Mre11_capping_dom"/>
</dbReference>
<sequence>MLPKKPSKLLPLVRLKVNQIMIKQVRHNGDVPNYDQKIIAQKFQHAVANPWSLVLFQDKKPAIESHEVEDFEHHTFNFDQYINEYVKKREMDNKFKILPVKSFCGSVDSFVNKNDKESISFLVDSFKDDFIGSVPLSTEPEIDNNILMCLNGFKINDYVPKPKAVANTIDNKENVPFISTANKRKSKNTK</sequence>
<evidence type="ECO:0000313" key="3">
    <source>
        <dbReference type="Proteomes" id="UP000031668"/>
    </source>
</evidence>
<comment type="caution">
    <text evidence="2">The sequence shown here is derived from an EMBL/GenBank/DDBJ whole genome shotgun (WGS) entry which is preliminary data.</text>
</comment>
<dbReference type="GO" id="GO:0004519">
    <property type="term" value="F:endonuclease activity"/>
    <property type="evidence" value="ECO:0007669"/>
    <property type="project" value="InterPro"/>
</dbReference>
<protein>
    <recommendedName>
        <fullName evidence="1">Mre11 DNA-binding domain-containing protein</fullName>
    </recommendedName>
</protein>
<dbReference type="Pfam" id="PF04152">
    <property type="entry name" value="Mre11_DNA_bind"/>
    <property type="match status" value="1"/>
</dbReference>
<dbReference type="GO" id="GO:0006302">
    <property type="term" value="P:double-strand break repair"/>
    <property type="evidence" value="ECO:0007669"/>
    <property type="project" value="InterPro"/>
</dbReference>
<dbReference type="Gene3D" id="3.30.110.110">
    <property type="entry name" value="Mre11, capping domain"/>
    <property type="match status" value="1"/>
</dbReference>
<dbReference type="OrthoDB" id="10563949at2759"/>
<organism evidence="2 3">
    <name type="scientific">Thelohanellus kitauei</name>
    <name type="common">Myxosporean</name>
    <dbReference type="NCBI Taxonomy" id="669202"/>
    <lineage>
        <taxon>Eukaryota</taxon>
        <taxon>Metazoa</taxon>
        <taxon>Cnidaria</taxon>
        <taxon>Myxozoa</taxon>
        <taxon>Myxosporea</taxon>
        <taxon>Bivalvulida</taxon>
        <taxon>Platysporina</taxon>
        <taxon>Myxobolidae</taxon>
        <taxon>Thelohanellus</taxon>
    </lineage>
</organism>
<dbReference type="InterPro" id="IPR007281">
    <property type="entry name" value="Mre11_DNA-bd"/>
</dbReference>
<gene>
    <name evidence="2" type="ORF">RF11_00172</name>
</gene>
<accession>A0A0C2JLY5</accession>
<dbReference type="EMBL" id="JWZT01002083">
    <property type="protein sequence ID" value="KII70388.1"/>
    <property type="molecule type" value="Genomic_DNA"/>
</dbReference>
<evidence type="ECO:0000259" key="1">
    <source>
        <dbReference type="Pfam" id="PF04152"/>
    </source>
</evidence>
<keyword evidence="3" id="KW-1185">Reference proteome</keyword>
<reference evidence="2 3" key="1">
    <citation type="journal article" date="2014" name="Genome Biol. Evol.">
        <title>The genome of the myxosporean Thelohanellus kitauei shows adaptations to nutrient acquisition within its fish host.</title>
        <authorList>
            <person name="Yang Y."/>
            <person name="Xiong J."/>
            <person name="Zhou Z."/>
            <person name="Huo F."/>
            <person name="Miao W."/>
            <person name="Ran C."/>
            <person name="Liu Y."/>
            <person name="Zhang J."/>
            <person name="Feng J."/>
            <person name="Wang M."/>
            <person name="Wang M."/>
            <person name="Wang L."/>
            <person name="Yao B."/>
        </authorList>
    </citation>
    <scope>NUCLEOTIDE SEQUENCE [LARGE SCALE GENOMIC DNA]</scope>
    <source>
        <strain evidence="2">Wuqing</strain>
    </source>
</reference>
<dbReference type="GO" id="GO:0005634">
    <property type="term" value="C:nucleus"/>
    <property type="evidence" value="ECO:0007669"/>
    <property type="project" value="InterPro"/>
</dbReference>
<proteinExistence type="predicted"/>
<evidence type="ECO:0000313" key="2">
    <source>
        <dbReference type="EMBL" id="KII70388.1"/>
    </source>
</evidence>
<dbReference type="AlphaFoldDB" id="A0A0C2JLY5"/>
<dbReference type="Proteomes" id="UP000031668">
    <property type="component" value="Unassembled WGS sequence"/>
</dbReference>